<accession>A0A1M6FUW7</accession>
<feature type="signal peptide" evidence="1">
    <location>
        <begin position="1"/>
        <end position="20"/>
    </location>
</feature>
<proteinExistence type="predicted"/>
<dbReference type="RefSeq" id="WP_073168105.1">
    <property type="nucleotide sequence ID" value="NZ_FQZE01000009.1"/>
</dbReference>
<evidence type="ECO:0008006" key="4">
    <source>
        <dbReference type="Google" id="ProtNLM"/>
    </source>
</evidence>
<dbReference type="STRING" id="1168035.SAMN05444280_10987"/>
<dbReference type="PROSITE" id="PS51257">
    <property type="entry name" value="PROKAR_LIPOPROTEIN"/>
    <property type="match status" value="1"/>
</dbReference>
<feature type="chain" id="PRO_5012048050" description="Calx-beta domain-containing protein" evidence="1">
    <location>
        <begin position="21"/>
        <end position="668"/>
    </location>
</feature>
<name>A0A1M6FUW7_9BACT</name>
<gene>
    <name evidence="2" type="ORF">SAMN05444280_10987</name>
</gene>
<dbReference type="OrthoDB" id="1061924at2"/>
<protein>
    <recommendedName>
        <fullName evidence="4">Calx-beta domain-containing protein</fullName>
    </recommendedName>
</protein>
<dbReference type="AlphaFoldDB" id="A0A1M6FUW7"/>
<sequence length="668" mass="73247">MKINKLLIAISVLVALAVAACSEFEDTVEPSPAVPDGCQGVYFPASNTSAYELEPTEPTQITITIAREVSSGAVEVPVNVEVNDEDVYNVPSSISFADGETEVDFTVTFPDAGEGTTYNLKLAVEGDEYVNPYASALPYVTTSVTRIKWAAVEEPMVYVDGTVAYFYGVEALPMYVNAEKAEVTGMTRYRFKNAYRVAPTGEWVGEEYEAIPDEDGIYDGFPYNYPGDFDENNDYYTIIEIDNATGEVFMYAHELGMAWGDGMFSIGSVYNNLSDDKASYPLGTIVDGVITFPSNSLFVSEAEYNDGGKYPASVPTYIYLTKDAFIAANLKIDDFNDVEYEAIAGEVGEFESAAYSDNWSQTLSMAIDIDPENEESEYKNLYYLSNLYAEGYGVAFYYNEEEESVTIPENQSIGAEFMGKDIYVSPSDSIESSVVVNAKGVTIYTLGLIFHFEDGTIVGEFAETFFYSEDAVSYDKEDFLGDFVMSGLSQFGEADANMEINIAEGEDENSLVITGIDYAAEVIASFDPSTSIMSVTPQVLPDIVTESATYDATLYTTDAEGVSTTAVMDFTFNMQGNLVMTSTSQGDGYLINSEAAGGWLDGYYNLVFSPLQTKSAYINTQNFASFNVRSSANLIIKQDLGAGNNFEIQGKKAPKKFRKDRTQIDIVF</sequence>
<organism evidence="2 3">
    <name type="scientific">Tangfeifania diversioriginum</name>
    <dbReference type="NCBI Taxonomy" id="1168035"/>
    <lineage>
        <taxon>Bacteria</taxon>
        <taxon>Pseudomonadati</taxon>
        <taxon>Bacteroidota</taxon>
        <taxon>Bacteroidia</taxon>
        <taxon>Marinilabiliales</taxon>
        <taxon>Prolixibacteraceae</taxon>
        <taxon>Tangfeifania</taxon>
    </lineage>
</organism>
<evidence type="ECO:0000313" key="3">
    <source>
        <dbReference type="Proteomes" id="UP000184050"/>
    </source>
</evidence>
<dbReference type="Proteomes" id="UP000184050">
    <property type="component" value="Unassembled WGS sequence"/>
</dbReference>
<reference evidence="2 3" key="1">
    <citation type="submission" date="2016-11" db="EMBL/GenBank/DDBJ databases">
        <authorList>
            <person name="Jaros S."/>
            <person name="Januszkiewicz K."/>
            <person name="Wedrychowicz H."/>
        </authorList>
    </citation>
    <scope>NUCLEOTIDE SEQUENCE [LARGE SCALE GENOMIC DNA]</scope>
    <source>
        <strain evidence="2 3">DSM 27063</strain>
    </source>
</reference>
<evidence type="ECO:0000313" key="2">
    <source>
        <dbReference type="EMBL" id="SHJ01453.1"/>
    </source>
</evidence>
<evidence type="ECO:0000256" key="1">
    <source>
        <dbReference type="SAM" id="SignalP"/>
    </source>
</evidence>
<dbReference type="EMBL" id="FQZE01000009">
    <property type="protein sequence ID" value="SHJ01453.1"/>
    <property type="molecule type" value="Genomic_DNA"/>
</dbReference>
<keyword evidence="3" id="KW-1185">Reference proteome</keyword>
<keyword evidence="1" id="KW-0732">Signal</keyword>